<evidence type="ECO:0000259" key="1">
    <source>
        <dbReference type="Pfam" id="PF15919"/>
    </source>
</evidence>
<protein>
    <recommendedName>
        <fullName evidence="1">HicB-like antitoxin of toxin-antitoxin system domain-containing protein</fullName>
    </recommendedName>
</protein>
<feature type="domain" description="HicB-like antitoxin of toxin-antitoxin system" evidence="1">
    <location>
        <begin position="3"/>
        <end position="124"/>
    </location>
</feature>
<accession>A7NN15</accession>
<dbReference type="KEGG" id="rca:Rcas_2885"/>
<dbReference type="InterPro" id="IPR013321">
    <property type="entry name" value="Arc_rbn_hlx_hlx"/>
</dbReference>
<dbReference type="InterPro" id="IPR010985">
    <property type="entry name" value="Ribbon_hlx_hlx"/>
</dbReference>
<dbReference type="Proteomes" id="UP000000263">
    <property type="component" value="Chromosome"/>
</dbReference>
<dbReference type="Pfam" id="PF15919">
    <property type="entry name" value="HicB_lk_antitox"/>
    <property type="match status" value="1"/>
</dbReference>
<dbReference type="SUPFAM" id="SSF143100">
    <property type="entry name" value="TTHA1013/TTHA0281-like"/>
    <property type="match status" value="1"/>
</dbReference>
<dbReference type="CDD" id="cd22231">
    <property type="entry name" value="RHH_NikR_HicB-like"/>
    <property type="match status" value="1"/>
</dbReference>
<gene>
    <name evidence="2" type="ordered locus">Rcas_2885</name>
</gene>
<organism evidence="2 3">
    <name type="scientific">Roseiflexus castenholzii (strain DSM 13941 / HLO8)</name>
    <dbReference type="NCBI Taxonomy" id="383372"/>
    <lineage>
        <taxon>Bacteria</taxon>
        <taxon>Bacillati</taxon>
        <taxon>Chloroflexota</taxon>
        <taxon>Chloroflexia</taxon>
        <taxon>Chloroflexales</taxon>
        <taxon>Roseiflexineae</taxon>
        <taxon>Roseiflexaceae</taxon>
        <taxon>Roseiflexus</taxon>
    </lineage>
</organism>
<name>A7NN15_ROSCS</name>
<dbReference type="STRING" id="383372.Rcas_2885"/>
<reference evidence="2 3" key="1">
    <citation type="submission" date="2007-08" db="EMBL/GenBank/DDBJ databases">
        <title>Complete sequence of Roseiflexus castenholzii DSM 13941.</title>
        <authorList>
            <consortium name="US DOE Joint Genome Institute"/>
            <person name="Copeland A."/>
            <person name="Lucas S."/>
            <person name="Lapidus A."/>
            <person name="Barry K."/>
            <person name="Glavina del Rio T."/>
            <person name="Dalin E."/>
            <person name="Tice H."/>
            <person name="Pitluck S."/>
            <person name="Thompson L.S."/>
            <person name="Brettin T."/>
            <person name="Bruce D."/>
            <person name="Detter J.C."/>
            <person name="Han C."/>
            <person name="Tapia R."/>
            <person name="Schmutz J."/>
            <person name="Larimer F."/>
            <person name="Land M."/>
            <person name="Hauser L."/>
            <person name="Kyrpides N."/>
            <person name="Mikhailova N."/>
            <person name="Bryant D.A."/>
            <person name="Hanada S."/>
            <person name="Tsukatani Y."/>
            <person name="Richardson P."/>
        </authorList>
    </citation>
    <scope>NUCLEOTIDE SEQUENCE [LARGE SCALE GENOMIC DNA]</scope>
    <source>
        <strain evidence="3">DSM 13941 / HLO8</strain>
    </source>
</reference>
<dbReference type="HOGENOM" id="CLU_114047_1_1_0"/>
<dbReference type="Gene3D" id="3.30.160.250">
    <property type="match status" value="1"/>
</dbReference>
<proteinExistence type="predicted"/>
<dbReference type="PANTHER" id="PTHR34504:SF2">
    <property type="entry name" value="UPF0150 PROTEIN SSL0259"/>
    <property type="match status" value="1"/>
</dbReference>
<dbReference type="RefSeq" id="WP_012121371.1">
    <property type="nucleotide sequence ID" value="NC_009767.1"/>
</dbReference>
<dbReference type="eggNOG" id="COG1598">
    <property type="taxonomic scope" value="Bacteria"/>
</dbReference>
<dbReference type="InterPro" id="IPR031807">
    <property type="entry name" value="HicB-like"/>
</dbReference>
<dbReference type="GO" id="GO:0006355">
    <property type="term" value="P:regulation of DNA-templated transcription"/>
    <property type="evidence" value="ECO:0007669"/>
    <property type="project" value="InterPro"/>
</dbReference>
<evidence type="ECO:0000313" key="2">
    <source>
        <dbReference type="EMBL" id="ABU58947.1"/>
    </source>
</evidence>
<evidence type="ECO:0000313" key="3">
    <source>
        <dbReference type="Proteomes" id="UP000000263"/>
    </source>
</evidence>
<keyword evidence="3" id="KW-1185">Reference proteome</keyword>
<sequence>MHYPVVIHKDTESDYGVTVPDLPGCFSAGETLDEALQEAIEAIECHLEGLLADGEPIPTPKPVELHQSNPDYAGGIWAFVTVDVTKLSGKTRRINITLPERVLHLVNKYASERGESRSGLITQAVLEYIGSRETLAR</sequence>
<dbReference type="AlphaFoldDB" id="A7NN15"/>
<dbReference type="EMBL" id="CP000804">
    <property type="protein sequence ID" value="ABU58947.1"/>
    <property type="molecule type" value="Genomic_DNA"/>
</dbReference>
<dbReference type="Gene3D" id="1.10.1220.10">
    <property type="entry name" value="Met repressor-like"/>
    <property type="match status" value="1"/>
</dbReference>
<dbReference type="InterPro" id="IPR051404">
    <property type="entry name" value="TA_system_antitoxin"/>
</dbReference>
<dbReference type="PANTHER" id="PTHR34504">
    <property type="entry name" value="ANTITOXIN HICB"/>
    <property type="match status" value="1"/>
</dbReference>
<dbReference type="OrthoDB" id="5419659at2"/>
<dbReference type="InterPro" id="IPR035069">
    <property type="entry name" value="TTHA1013/TTHA0281-like"/>
</dbReference>
<dbReference type="SUPFAM" id="SSF47598">
    <property type="entry name" value="Ribbon-helix-helix"/>
    <property type="match status" value="1"/>
</dbReference>